<accession>A0A6C0F6B3</accession>
<sequence length="31" mass="3711">MRKQIINALEELEKVGKMKGEVFKGVMYRRK</sequence>
<dbReference type="EMBL" id="MN738790">
    <property type="protein sequence ID" value="QHT37198.1"/>
    <property type="molecule type" value="Genomic_DNA"/>
</dbReference>
<dbReference type="AlphaFoldDB" id="A0A6C0F6B3"/>
<proteinExistence type="predicted"/>
<name>A0A6C0F6B3_9ZZZZ</name>
<protein>
    <submittedName>
        <fullName evidence="1">Uncharacterized protein</fullName>
    </submittedName>
</protein>
<organism evidence="1">
    <name type="scientific">viral metagenome</name>
    <dbReference type="NCBI Taxonomy" id="1070528"/>
    <lineage>
        <taxon>unclassified sequences</taxon>
        <taxon>metagenomes</taxon>
        <taxon>organismal metagenomes</taxon>
    </lineage>
</organism>
<evidence type="ECO:0000313" key="1">
    <source>
        <dbReference type="EMBL" id="QHT37198.1"/>
    </source>
</evidence>
<reference evidence="1" key="1">
    <citation type="journal article" date="2020" name="Nature">
        <title>Giant virus diversity and host interactions through global metagenomics.</title>
        <authorList>
            <person name="Schulz F."/>
            <person name="Roux S."/>
            <person name="Paez-Espino D."/>
            <person name="Jungbluth S."/>
            <person name="Walsh D.A."/>
            <person name="Denef V.J."/>
            <person name="McMahon K.D."/>
            <person name="Konstantinidis K.T."/>
            <person name="Eloe-Fadrosh E.A."/>
            <person name="Kyrpides N.C."/>
            <person name="Woyke T."/>
        </authorList>
    </citation>
    <scope>NUCLEOTIDE SEQUENCE</scope>
    <source>
        <strain evidence="1">GVMAG-S-ERX555967-131</strain>
    </source>
</reference>